<dbReference type="RefSeq" id="WP_145305598.1">
    <property type="nucleotide sequence ID" value="NZ_CP037452.1"/>
</dbReference>
<dbReference type="InterPro" id="IPR013324">
    <property type="entry name" value="RNA_pol_sigma_r3/r4-like"/>
</dbReference>
<dbReference type="GO" id="GO:0003700">
    <property type="term" value="F:DNA-binding transcription factor activity"/>
    <property type="evidence" value="ECO:0007669"/>
    <property type="project" value="InterPro"/>
</dbReference>
<name>A0A518I5W9_9PLAN</name>
<evidence type="ECO:0000313" key="2">
    <source>
        <dbReference type="EMBL" id="QDV48455.1"/>
    </source>
</evidence>
<organism evidence="2 3">
    <name type="scientific">Gimesia fumaroli</name>
    <dbReference type="NCBI Taxonomy" id="2527976"/>
    <lineage>
        <taxon>Bacteria</taxon>
        <taxon>Pseudomonadati</taxon>
        <taxon>Planctomycetota</taxon>
        <taxon>Planctomycetia</taxon>
        <taxon>Planctomycetales</taxon>
        <taxon>Planctomycetaceae</taxon>
        <taxon>Gimesia</taxon>
    </lineage>
</organism>
<dbReference type="Gene3D" id="1.10.10.10">
    <property type="entry name" value="Winged helix-like DNA-binding domain superfamily/Winged helix DNA-binding domain"/>
    <property type="match status" value="1"/>
</dbReference>
<dbReference type="PROSITE" id="PS00716">
    <property type="entry name" value="SIGMA70_2"/>
    <property type="match status" value="1"/>
</dbReference>
<dbReference type="Proteomes" id="UP000318313">
    <property type="component" value="Chromosome"/>
</dbReference>
<accession>A0A518I5W9</accession>
<feature type="domain" description="RNA polymerase sigma-70" evidence="1">
    <location>
        <begin position="261"/>
        <end position="287"/>
    </location>
</feature>
<sequence length="748" mass="84164">MIPKVVQPWGHSPTPLVPRAIIQKIGHLEAPHTFKNILGEQTTLSNLDNTVWDYIDSISSDCLSEIVELLKQHFNKFKYVAIYLGEPLGQPIETLPFSTRTRNAILSHPERFSAQNIRFNDILSVPSFGMRSAIEFACVIEASVANSKTIHKNSQHQSNAVISNTAFSKIESLLQIISAWAIGERKVKLLSEALPDPLLEWPEEIRTLWDDIGSIHPQDFAGDLVKKYSVPFLVSKALTLLDHRLLEIAKKRICVVSQAATLEELGEKFGISRERVRQLEKSAIAQLERFHNKEFLPVIRRAITLRKLLGNAVLADHGHVKTALYRAVEDFDDESFDKQFVKALILWLAGPYQLWHQWLLADKNIALQTTELFIENSDNRGVIPYDTASEILDGLGINQEYHKRWLEKIGSFLNVDDGYIYFQGGILDKAKILLKYYDKPMTVEEMLDSIGSDSIRSVRQRLIDDPGLWRINKQNEFVLAGTEGYFEYSGIIDEIIQEIALCGGQAKISHLVEKISRVYGVKESSILSYLNTPMFVKNESGIIRIRDSESEVKVSTDITKTAACYLTDNRTWCWRVKVDKDLLRGSGRLLPNAFAQLLGCNVGDKIEVITEFGTIALSWQLTSTTGASIGSLRQVLHHFGANLGDYLFVKATTNKVNFLHLEKMRLDSTNSNLIRLAMLLGAVDCRSEVEAISKIAIALDLRNDSKEALFLESKKVLASKGESELADLIQKPKLSIDEIIGNIGCLFK</sequence>
<protein>
    <submittedName>
        <fullName evidence="2">RNA polymerase factor sigma-32</fullName>
    </submittedName>
</protein>
<gene>
    <name evidence="2" type="ORF">Enr17x_04670</name>
</gene>
<dbReference type="GO" id="GO:0006352">
    <property type="term" value="P:DNA-templated transcription initiation"/>
    <property type="evidence" value="ECO:0007669"/>
    <property type="project" value="InterPro"/>
</dbReference>
<dbReference type="Pfam" id="PF04545">
    <property type="entry name" value="Sigma70_r4"/>
    <property type="match status" value="1"/>
</dbReference>
<dbReference type="SUPFAM" id="SSF88659">
    <property type="entry name" value="Sigma3 and sigma4 domains of RNA polymerase sigma factors"/>
    <property type="match status" value="1"/>
</dbReference>
<evidence type="ECO:0000259" key="1">
    <source>
        <dbReference type="PROSITE" id="PS00716"/>
    </source>
</evidence>
<keyword evidence="3" id="KW-1185">Reference proteome</keyword>
<dbReference type="InterPro" id="IPR000943">
    <property type="entry name" value="RNA_pol_sigma70"/>
</dbReference>
<proteinExistence type="predicted"/>
<dbReference type="InterPro" id="IPR007630">
    <property type="entry name" value="RNA_pol_sigma70_r4"/>
</dbReference>
<dbReference type="InterPro" id="IPR036388">
    <property type="entry name" value="WH-like_DNA-bd_sf"/>
</dbReference>
<dbReference type="AlphaFoldDB" id="A0A518I5W9"/>
<evidence type="ECO:0000313" key="3">
    <source>
        <dbReference type="Proteomes" id="UP000318313"/>
    </source>
</evidence>
<dbReference type="PRINTS" id="PR00046">
    <property type="entry name" value="SIGMA70FCT"/>
</dbReference>
<dbReference type="KEGG" id="gfm:Enr17x_04670"/>
<dbReference type="OrthoDB" id="3928741at2"/>
<reference evidence="2 3" key="1">
    <citation type="submission" date="2019-03" db="EMBL/GenBank/DDBJ databases">
        <title>Deep-cultivation of Planctomycetes and their phenomic and genomic characterization uncovers novel biology.</title>
        <authorList>
            <person name="Wiegand S."/>
            <person name="Jogler M."/>
            <person name="Boedeker C."/>
            <person name="Pinto D."/>
            <person name="Vollmers J."/>
            <person name="Rivas-Marin E."/>
            <person name="Kohn T."/>
            <person name="Peeters S.H."/>
            <person name="Heuer A."/>
            <person name="Rast P."/>
            <person name="Oberbeckmann S."/>
            <person name="Bunk B."/>
            <person name="Jeske O."/>
            <person name="Meyerdierks A."/>
            <person name="Storesund J.E."/>
            <person name="Kallscheuer N."/>
            <person name="Luecker S."/>
            <person name="Lage O.M."/>
            <person name="Pohl T."/>
            <person name="Merkel B.J."/>
            <person name="Hornburger P."/>
            <person name="Mueller R.-W."/>
            <person name="Bruemmer F."/>
            <person name="Labrenz M."/>
            <person name="Spormann A.M."/>
            <person name="Op den Camp H."/>
            <person name="Overmann J."/>
            <person name="Amann R."/>
            <person name="Jetten M.S.M."/>
            <person name="Mascher T."/>
            <person name="Medema M.H."/>
            <person name="Devos D.P."/>
            <person name="Kaster A.-K."/>
            <person name="Ovreas L."/>
            <person name="Rohde M."/>
            <person name="Galperin M.Y."/>
            <person name="Jogler C."/>
        </authorList>
    </citation>
    <scope>NUCLEOTIDE SEQUENCE [LARGE SCALE GENOMIC DNA]</scope>
    <source>
        <strain evidence="2 3">Enr17</strain>
    </source>
</reference>
<dbReference type="EMBL" id="CP037452">
    <property type="protein sequence ID" value="QDV48455.1"/>
    <property type="molecule type" value="Genomic_DNA"/>
</dbReference>